<dbReference type="Gene3D" id="3.40.50.1220">
    <property type="entry name" value="TPP-binding domain"/>
    <property type="match status" value="1"/>
</dbReference>
<evidence type="ECO:0000256" key="4">
    <source>
        <dbReference type="ARBA" id="ARBA00022842"/>
    </source>
</evidence>
<gene>
    <name evidence="11" type="primary">menD_2</name>
    <name evidence="7" type="synonym">menD</name>
    <name evidence="11" type="ORF">KTT_47180</name>
</gene>
<evidence type="ECO:0000259" key="10">
    <source>
        <dbReference type="Pfam" id="PF16582"/>
    </source>
</evidence>
<dbReference type="HAMAP" id="MF_01659">
    <property type="entry name" value="MenD"/>
    <property type="match status" value="1"/>
</dbReference>
<evidence type="ECO:0000256" key="3">
    <source>
        <dbReference type="ARBA" id="ARBA00022723"/>
    </source>
</evidence>
<dbReference type="InterPro" id="IPR029035">
    <property type="entry name" value="DHS-like_NAD/FAD-binding_dom"/>
</dbReference>
<dbReference type="GO" id="GO:0030145">
    <property type="term" value="F:manganese ion binding"/>
    <property type="evidence" value="ECO:0007669"/>
    <property type="project" value="UniProtKB-UniRule"/>
</dbReference>
<dbReference type="NCBIfam" id="TIGR00173">
    <property type="entry name" value="menD"/>
    <property type="match status" value="1"/>
</dbReference>
<keyword evidence="12" id="KW-1185">Reference proteome</keyword>
<dbReference type="GO" id="GO:0009234">
    <property type="term" value="P:menaquinone biosynthetic process"/>
    <property type="evidence" value="ECO:0007669"/>
    <property type="project" value="UniProtKB-UniRule"/>
</dbReference>
<dbReference type="EMBL" id="BIFR01000002">
    <property type="protein sequence ID" value="GCE14859.1"/>
    <property type="molecule type" value="Genomic_DNA"/>
</dbReference>
<dbReference type="PANTHER" id="PTHR42916">
    <property type="entry name" value="2-SUCCINYL-5-ENOLPYRUVYL-6-HYDROXY-3-CYCLOHEXENE-1-CARBOXYLATE SYNTHASE"/>
    <property type="match status" value="1"/>
</dbReference>
<dbReference type="GO" id="GO:0000287">
    <property type="term" value="F:magnesium ion binding"/>
    <property type="evidence" value="ECO:0007669"/>
    <property type="project" value="UniProtKB-UniRule"/>
</dbReference>
<comment type="caution">
    <text evidence="11">The sequence shown here is derived from an EMBL/GenBank/DDBJ whole genome shotgun (WGS) entry which is preliminary data.</text>
</comment>
<keyword evidence="4 7" id="KW-0460">Magnesium</keyword>
<keyword evidence="2 7" id="KW-0808">Transferase</keyword>
<dbReference type="UniPathway" id="UPA01057">
    <property type="reaction ID" value="UER00164"/>
</dbReference>
<dbReference type="RefSeq" id="WP_245994387.1">
    <property type="nucleotide sequence ID" value="NZ_BIFR01000002.1"/>
</dbReference>
<feature type="domain" description="Thiamine pyrophosphate enzyme N-terminal TPP-binding" evidence="9">
    <location>
        <begin position="20"/>
        <end position="132"/>
    </location>
</feature>
<dbReference type="GO" id="GO:0070204">
    <property type="term" value="F:2-succinyl-5-enolpyruvyl-6-hydroxy-3-cyclohexene-1-carboxylic-acid synthase activity"/>
    <property type="evidence" value="ECO:0007669"/>
    <property type="project" value="UniProtKB-UniRule"/>
</dbReference>
<dbReference type="Pfam" id="PF16582">
    <property type="entry name" value="TPP_enzyme_M_2"/>
    <property type="match status" value="1"/>
</dbReference>
<dbReference type="InterPro" id="IPR004433">
    <property type="entry name" value="MenaQ_synth_MenD"/>
</dbReference>
<evidence type="ECO:0000313" key="11">
    <source>
        <dbReference type="EMBL" id="GCE14859.1"/>
    </source>
</evidence>
<comment type="cofactor">
    <cofactor evidence="7">
        <name>Mg(2+)</name>
        <dbReference type="ChEBI" id="CHEBI:18420"/>
    </cofactor>
    <cofactor evidence="7">
        <name>Mn(2+)</name>
        <dbReference type="ChEBI" id="CHEBI:29035"/>
    </cofactor>
</comment>
<comment type="pathway">
    <text evidence="7">Quinol/quinone metabolism; 1,4-dihydroxy-2-naphthoate biosynthesis; 1,4-dihydroxy-2-naphthoate from chorismate: step 2/7.</text>
</comment>
<comment type="subunit">
    <text evidence="7">Homodimer.</text>
</comment>
<evidence type="ECO:0000259" key="9">
    <source>
        <dbReference type="Pfam" id="PF02776"/>
    </source>
</evidence>
<comment type="pathway">
    <text evidence="7">Quinol/quinone metabolism; menaquinone biosynthesis.</text>
</comment>
<evidence type="ECO:0000313" key="12">
    <source>
        <dbReference type="Proteomes" id="UP000287352"/>
    </source>
</evidence>
<dbReference type="Pfam" id="PF02775">
    <property type="entry name" value="TPP_enzyme_C"/>
    <property type="match status" value="1"/>
</dbReference>
<accession>A0A402A6Z0</accession>
<keyword evidence="5 7" id="KW-0786">Thiamine pyrophosphate</keyword>
<dbReference type="PIRSF" id="PIRSF004983">
    <property type="entry name" value="MenD"/>
    <property type="match status" value="1"/>
</dbReference>
<evidence type="ECO:0000259" key="8">
    <source>
        <dbReference type="Pfam" id="PF02775"/>
    </source>
</evidence>
<dbReference type="Pfam" id="PF02776">
    <property type="entry name" value="TPP_enzyme_N"/>
    <property type="match status" value="1"/>
</dbReference>
<dbReference type="InterPro" id="IPR012001">
    <property type="entry name" value="Thiamin_PyroP_enz_TPP-bd_dom"/>
</dbReference>
<evidence type="ECO:0000256" key="6">
    <source>
        <dbReference type="ARBA" id="ARBA00023211"/>
    </source>
</evidence>
<sequence length="605" mass="67288">MNMPSEHIRQPANPTYAYVAAFIEELYRAGVRHVVVCPGSRSTPLALAFAAQPEIRLWTHVDERSAAFFGLGMAKRSSTPVALVCTSGTAAANFLPALVEARLSRIPLLVLTADRPHELHECGAPQSIDQIRLFGTHVKWFVDLPLPEATDAMLRYIRTMANRAVSSSLAIPAGPVHLNFPLREPLVPEPSADSPLPPVEQRQTTAWYGRTESSPYVAVSNARFAPPPVHVVTELAQRLHAATRGLIIVGPQHDPELAGVLPQLARHLCCPVLADPLSQLRGFDNELVITSYDAFLRIKHNLPEPEFIIRFGAMPTSKPLVLYLQQQGHCPQLVIDGQNGWEEPTQLASELIYADQILFCQCLLASLKELSHPGVPGKSQDWLTSWQQRDQITQQTLQTMIQDFATPFEGRVFIELAAMLPTGATLMVGNSMPIRDLDTFFWRRNGYVRLMGNRGANGIDGLISTALGISAVAEHYEPVVLVIGDLSFFHDLNGLLASHLHQLRLTIILINNDGGGIFSFLPQAAHPDHFDRLFGTPLGLDYQQSGRLYGWPVHQAQTWEQFQSQLQMALQHEGMTIIELRTERESNVLMHRQLWKITEQALHDV</sequence>
<dbReference type="InterPro" id="IPR029061">
    <property type="entry name" value="THDP-binding"/>
</dbReference>
<evidence type="ECO:0000256" key="1">
    <source>
        <dbReference type="ARBA" id="ARBA00022428"/>
    </source>
</evidence>
<keyword evidence="1 7" id="KW-0474">Menaquinone biosynthesis</keyword>
<dbReference type="EC" id="2.2.1.9" evidence="7"/>
<dbReference type="InterPro" id="IPR032264">
    <property type="entry name" value="MenD_middle"/>
</dbReference>
<dbReference type="PANTHER" id="PTHR42916:SF1">
    <property type="entry name" value="PROTEIN PHYLLO, CHLOROPLASTIC"/>
    <property type="match status" value="1"/>
</dbReference>
<keyword evidence="3 7" id="KW-0479">Metal-binding</keyword>
<dbReference type="InterPro" id="IPR011766">
    <property type="entry name" value="TPP_enzyme_TPP-bd"/>
</dbReference>
<dbReference type="CDD" id="cd07037">
    <property type="entry name" value="TPP_PYR_MenD"/>
    <property type="match status" value="1"/>
</dbReference>
<protein>
    <recommendedName>
        <fullName evidence="7">2-succinyl-5-enolpyruvyl-6-hydroxy-3-cyclohexene-1-carboxylate synthase</fullName>
        <shortName evidence="7">SEPHCHC synthase</shortName>
        <ecNumber evidence="7">2.2.1.9</ecNumber>
    </recommendedName>
    <alternativeName>
        <fullName evidence="7">Menaquinone biosynthesis protein MenD</fullName>
    </alternativeName>
</protein>
<reference evidence="12" key="1">
    <citation type="submission" date="2018-12" db="EMBL/GenBank/DDBJ databases">
        <title>Tengunoibacter tsumagoiensis gen. nov., sp. nov., Dictyobacter kobayashii sp. nov., D. alpinus sp. nov., and D. joshuensis sp. nov. and description of Dictyobacteraceae fam. nov. within the order Ktedonobacterales isolated from Tengu-no-mugimeshi.</title>
        <authorList>
            <person name="Wang C.M."/>
            <person name="Zheng Y."/>
            <person name="Sakai Y."/>
            <person name="Toyoda A."/>
            <person name="Minakuchi Y."/>
            <person name="Abe K."/>
            <person name="Yokota A."/>
            <person name="Yabe S."/>
        </authorList>
    </citation>
    <scope>NUCLEOTIDE SEQUENCE [LARGE SCALE GENOMIC DNA]</scope>
    <source>
        <strain evidence="12">Uno3</strain>
    </source>
</reference>
<feature type="domain" description="Menaquinone biosynthesis protein MenD middle" evidence="10">
    <location>
        <begin position="238"/>
        <end position="427"/>
    </location>
</feature>
<dbReference type="CDD" id="cd02009">
    <property type="entry name" value="TPP_SHCHC_synthase"/>
    <property type="match status" value="1"/>
</dbReference>
<keyword evidence="6 7" id="KW-0464">Manganese</keyword>
<dbReference type="AlphaFoldDB" id="A0A402A6Z0"/>
<comment type="cofactor">
    <cofactor evidence="7">
        <name>thiamine diphosphate</name>
        <dbReference type="ChEBI" id="CHEBI:58937"/>
    </cofactor>
    <text evidence="7">Binds 1 thiamine pyrophosphate per subunit.</text>
</comment>
<evidence type="ECO:0000256" key="5">
    <source>
        <dbReference type="ARBA" id="ARBA00023052"/>
    </source>
</evidence>
<comment type="function">
    <text evidence="7">Catalyzes the thiamine diphosphate-dependent decarboxylation of 2-oxoglutarate and the subsequent addition of the resulting succinic semialdehyde-thiamine pyrophosphate anion to isochorismate to yield 2-succinyl-5-enolpyruvyl-6-hydroxy-3-cyclohexene-1-carboxylate (SEPHCHC).</text>
</comment>
<evidence type="ECO:0000256" key="2">
    <source>
        <dbReference type="ARBA" id="ARBA00022679"/>
    </source>
</evidence>
<dbReference type="Gene3D" id="3.40.50.970">
    <property type="match status" value="2"/>
</dbReference>
<comment type="catalytic activity">
    <reaction evidence="7">
        <text>isochorismate + 2-oxoglutarate + H(+) = 5-enolpyruvoyl-6-hydroxy-2-succinyl-cyclohex-3-ene-1-carboxylate + CO2</text>
        <dbReference type="Rhea" id="RHEA:25593"/>
        <dbReference type="ChEBI" id="CHEBI:15378"/>
        <dbReference type="ChEBI" id="CHEBI:16526"/>
        <dbReference type="ChEBI" id="CHEBI:16810"/>
        <dbReference type="ChEBI" id="CHEBI:29780"/>
        <dbReference type="ChEBI" id="CHEBI:58818"/>
        <dbReference type="EC" id="2.2.1.9"/>
    </reaction>
</comment>
<dbReference type="GO" id="GO:0030976">
    <property type="term" value="F:thiamine pyrophosphate binding"/>
    <property type="evidence" value="ECO:0007669"/>
    <property type="project" value="UniProtKB-UniRule"/>
</dbReference>
<dbReference type="SUPFAM" id="SSF52518">
    <property type="entry name" value="Thiamin diphosphate-binding fold (THDP-binding)"/>
    <property type="match status" value="2"/>
</dbReference>
<dbReference type="Proteomes" id="UP000287352">
    <property type="component" value="Unassembled WGS sequence"/>
</dbReference>
<proteinExistence type="inferred from homology"/>
<comment type="similarity">
    <text evidence="7">Belongs to the TPP enzyme family. MenD subfamily.</text>
</comment>
<dbReference type="SUPFAM" id="SSF52467">
    <property type="entry name" value="DHS-like NAD/FAD-binding domain"/>
    <property type="match status" value="1"/>
</dbReference>
<dbReference type="UniPathway" id="UPA00079"/>
<name>A0A402A6Z0_9CHLR</name>
<evidence type="ECO:0000256" key="7">
    <source>
        <dbReference type="HAMAP-Rule" id="MF_01659"/>
    </source>
</evidence>
<organism evidence="11 12">
    <name type="scientific">Tengunoibacter tsumagoiensis</name>
    <dbReference type="NCBI Taxonomy" id="2014871"/>
    <lineage>
        <taxon>Bacteria</taxon>
        <taxon>Bacillati</taxon>
        <taxon>Chloroflexota</taxon>
        <taxon>Ktedonobacteria</taxon>
        <taxon>Ktedonobacterales</taxon>
        <taxon>Dictyobacteraceae</taxon>
        <taxon>Tengunoibacter</taxon>
    </lineage>
</organism>
<feature type="domain" description="Thiamine pyrophosphate enzyme TPP-binding" evidence="8">
    <location>
        <begin position="463"/>
        <end position="579"/>
    </location>
</feature>